<feature type="compositionally biased region" description="Low complexity" evidence="1">
    <location>
        <begin position="174"/>
        <end position="188"/>
    </location>
</feature>
<sequence>MRIHGPQLRSLRLRDLFGVEADSLAQCTNLEEFSLDRGMDERVLSVLARHKGTTQPSTFTHLEFGVRVKTPESQALETAVQQAVRTGRFPSLKTITLKQWGGTWSLDSVMKRWNALLPEIEILDGSTKRTPEQRKKSTSKVRLSGHPPQSYDPTETKRTSTDSIHLHELSRLDQLPQSTQSSQLPTHE</sequence>
<evidence type="ECO:0000256" key="1">
    <source>
        <dbReference type="SAM" id="MobiDB-lite"/>
    </source>
</evidence>
<reference evidence="3" key="2">
    <citation type="submission" date="2015-01" db="EMBL/GenBank/DDBJ databases">
        <title>Evolutionary Origins and Diversification of the Mycorrhizal Mutualists.</title>
        <authorList>
            <consortium name="DOE Joint Genome Institute"/>
            <consortium name="Mycorrhizal Genomics Consortium"/>
            <person name="Kohler A."/>
            <person name="Kuo A."/>
            <person name="Nagy L.G."/>
            <person name="Floudas D."/>
            <person name="Copeland A."/>
            <person name="Barry K.W."/>
            <person name="Cichocki N."/>
            <person name="Veneault-Fourrey C."/>
            <person name="LaButti K."/>
            <person name="Lindquist E.A."/>
            <person name="Lipzen A."/>
            <person name="Lundell T."/>
            <person name="Morin E."/>
            <person name="Murat C."/>
            <person name="Riley R."/>
            <person name="Ohm R."/>
            <person name="Sun H."/>
            <person name="Tunlid A."/>
            <person name="Henrissat B."/>
            <person name="Grigoriev I.V."/>
            <person name="Hibbett D.S."/>
            <person name="Martin F."/>
        </authorList>
    </citation>
    <scope>NUCLEOTIDE SEQUENCE [LARGE SCALE GENOMIC DNA]</scope>
    <source>
        <strain evidence="3">MUT 4182</strain>
    </source>
</reference>
<evidence type="ECO:0000313" key="2">
    <source>
        <dbReference type="EMBL" id="KIO28639.1"/>
    </source>
</evidence>
<reference evidence="2 3" key="1">
    <citation type="submission" date="2014-04" db="EMBL/GenBank/DDBJ databases">
        <authorList>
            <consortium name="DOE Joint Genome Institute"/>
            <person name="Kuo A."/>
            <person name="Girlanda M."/>
            <person name="Perotto S."/>
            <person name="Kohler A."/>
            <person name="Nagy L.G."/>
            <person name="Floudas D."/>
            <person name="Copeland A."/>
            <person name="Barry K.W."/>
            <person name="Cichocki N."/>
            <person name="Veneault-Fourrey C."/>
            <person name="LaButti K."/>
            <person name="Lindquist E.A."/>
            <person name="Lipzen A."/>
            <person name="Lundell T."/>
            <person name="Morin E."/>
            <person name="Murat C."/>
            <person name="Sun H."/>
            <person name="Tunlid A."/>
            <person name="Henrissat B."/>
            <person name="Grigoriev I.V."/>
            <person name="Hibbett D.S."/>
            <person name="Martin F."/>
            <person name="Nordberg H.P."/>
            <person name="Cantor M.N."/>
            <person name="Hua S.X."/>
        </authorList>
    </citation>
    <scope>NUCLEOTIDE SEQUENCE [LARGE SCALE GENOMIC DNA]</scope>
    <source>
        <strain evidence="2 3">MUT 4182</strain>
    </source>
</reference>
<gene>
    <name evidence="2" type="ORF">M407DRAFT_179745</name>
</gene>
<proteinExistence type="predicted"/>
<accession>A0A0C3QNG8</accession>
<dbReference type="HOGENOM" id="CLU_1442070_0_0_1"/>
<feature type="compositionally biased region" description="Basic and acidic residues" evidence="1">
    <location>
        <begin position="154"/>
        <end position="171"/>
    </location>
</feature>
<organism evidence="2 3">
    <name type="scientific">Tulasnella calospora MUT 4182</name>
    <dbReference type="NCBI Taxonomy" id="1051891"/>
    <lineage>
        <taxon>Eukaryota</taxon>
        <taxon>Fungi</taxon>
        <taxon>Dikarya</taxon>
        <taxon>Basidiomycota</taxon>
        <taxon>Agaricomycotina</taxon>
        <taxon>Agaricomycetes</taxon>
        <taxon>Cantharellales</taxon>
        <taxon>Tulasnellaceae</taxon>
        <taxon>Tulasnella</taxon>
    </lineage>
</organism>
<dbReference type="AlphaFoldDB" id="A0A0C3QNG8"/>
<protein>
    <submittedName>
        <fullName evidence="2">Uncharacterized protein</fullName>
    </submittedName>
</protein>
<dbReference type="EMBL" id="KN822992">
    <property type="protein sequence ID" value="KIO28639.1"/>
    <property type="molecule type" value="Genomic_DNA"/>
</dbReference>
<name>A0A0C3QNG8_9AGAM</name>
<feature type="region of interest" description="Disordered" evidence="1">
    <location>
        <begin position="127"/>
        <end position="188"/>
    </location>
</feature>
<dbReference type="Proteomes" id="UP000054248">
    <property type="component" value="Unassembled WGS sequence"/>
</dbReference>
<dbReference type="OrthoDB" id="270763at2759"/>
<keyword evidence="3" id="KW-1185">Reference proteome</keyword>
<evidence type="ECO:0000313" key="3">
    <source>
        <dbReference type="Proteomes" id="UP000054248"/>
    </source>
</evidence>